<keyword evidence="8 12" id="KW-0791">Threonine biosynthesis</keyword>
<keyword evidence="15" id="KW-1185">Reference proteome</keyword>
<evidence type="ECO:0000256" key="2">
    <source>
        <dbReference type="ARBA" id="ARBA00003648"/>
    </source>
</evidence>
<comment type="function">
    <text evidence="2 12">Catalyzes the gamma-elimination of phosphate from L-phosphohomoserine and the beta-addition of water to produce L-threonine.</text>
</comment>
<dbReference type="Gene3D" id="3.40.50.1100">
    <property type="match status" value="2"/>
</dbReference>
<sequence length="359" mass="37208">MSDSSSVHRPWPGLIEAYRARMPVGEEWTIVTLLEGATPLIKANHLSEITGCEVYLKVEGLNPTGSFKDRGMTMAVTTALNNGKRAVLCASTGNTSASAAAYATRAGMTCAVLIPEGKIAMGKLAQAVMHGAKIIQVQGNFDDCLELARKVTADFPEIELVNSVNPARIEGQKTAAFEIVDVLGRAPDVHALPVGNAGNITAYWKGYTEYRSDGVIESLPRMLGVQAAGAAPLVNGAPVANPETIATAIRIGAPASWNQAVAAKEESGGQFRAATDEKLLEAYRLVAGRDGVFVEPASAASVAGLLAARADGWIEPGSTVVCTVTGNGLKDPDTALLGMPEVAAIPVDPSAVADALGFG</sequence>
<dbReference type="InterPro" id="IPR026260">
    <property type="entry name" value="Thr_Synthase_bac/arc"/>
</dbReference>
<dbReference type="EC" id="4.2.3.1" evidence="5 11"/>
<evidence type="ECO:0000256" key="6">
    <source>
        <dbReference type="ARBA" id="ARBA00018679"/>
    </source>
</evidence>
<dbReference type="PIRSF" id="PIRSF038945">
    <property type="entry name" value="Thr_synthase"/>
    <property type="match status" value="1"/>
</dbReference>
<dbReference type="CDD" id="cd01563">
    <property type="entry name" value="Thr-synth_1"/>
    <property type="match status" value="1"/>
</dbReference>
<keyword evidence="9 12" id="KW-0663">Pyridoxal phosphate</keyword>
<dbReference type="PANTHER" id="PTHR10314">
    <property type="entry name" value="CYSTATHIONINE BETA-SYNTHASE"/>
    <property type="match status" value="1"/>
</dbReference>
<dbReference type="InterPro" id="IPR004450">
    <property type="entry name" value="Thr_synthase-like"/>
</dbReference>
<dbReference type="InterPro" id="IPR050214">
    <property type="entry name" value="Cys_Synth/Cystath_Beta-Synth"/>
</dbReference>
<dbReference type="InterPro" id="IPR001926">
    <property type="entry name" value="TrpB-like_PALP"/>
</dbReference>
<proteinExistence type="inferred from homology"/>
<evidence type="ECO:0000256" key="10">
    <source>
        <dbReference type="ARBA" id="ARBA00049144"/>
    </source>
</evidence>
<name>A0ABP6LKN5_9ACTN</name>
<dbReference type="SUPFAM" id="SSF53686">
    <property type="entry name" value="Tryptophan synthase beta subunit-like PLP-dependent enzymes"/>
    <property type="match status" value="1"/>
</dbReference>
<evidence type="ECO:0000256" key="11">
    <source>
        <dbReference type="NCBIfam" id="TIGR00260"/>
    </source>
</evidence>
<accession>A0ABP6LKN5</accession>
<dbReference type="NCBIfam" id="TIGR00260">
    <property type="entry name" value="thrC"/>
    <property type="match status" value="1"/>
</dbReference>
<organism evidence="14 15">
    <name type="scientific">Gordonia defluvii</name>
    <dbReference type="NCBI Taxonomy" id="283718"/>
    <lineage>
        <taxon>Bacteria</taxon>
        <taxon>Bacillati</taxon>
        <taxon>Actinomycetota</taxon>
        <taxon>Actinomycetes</taxon>
        <taxon>Mycobacteriales</taxon>
        <taxon>Gordoniaceae</taxon>
        <taxon>Gordonia</taxon>
    </lineage>
</organism>
<evidence type="ECO:0000256" key="9">
    <source>
        <dbReference type="ARBA" id="ARBA00022898"/>
    </source>
</evidence>
<dbReference type="Pfam" id="PF00291">
    <property type="entry name" value="PALP"/>
    <property type="match status" value="1"/>
</dbReference>
<dbReference type="InterPro" id="IPR000634">
    <property type="entry name" value="Ser/Thr_deHydtase_PyrdxlP-BS"/>
</dbReference>
<comment type="caution">
    <text evidence="14">The sequence shown here is derived from an EMBL/GenBank/DDBJ whole genome shotgun (WGS) entry which is preliminary data.</text>
</comment>
<evidence type="ECO:0000313" key="15">
    <source>
        <dbReference type="Proteomes" id="UP001501035"/>
    </source>
</evidence>
<dbReference type="RefSeq" id="WP_290705832.1">
    <property type="nucleotide sequence ID" value="NZ_BAAAVS010000059.1"/>
</dbReference>
<keyword evidence="7 12" id="KW-0028">Amino-acid biosynthesis</keyword>
<protein>
    <recommendedName>
        <fullName evidence="6 11">Threonine synthase</fullName>
        <ecNumber evidence="5 11">4.2.3.1</ecNumber>
    </recommendedName>
</protein>
<evidence type="ECO:0000259" key="13">
    <source>
        <dbReference type="Pfam" id="PF00291"/>
    </source>
</evidence>
<evidence type="ECO:0000256" key="3">
    <source>
        <dbReference type="ARBA" id="ARBA00004979"/>
    </source>
</evidence>
<dbReference type="EMBL" id="BAAAVS010000059">
    <property type="protein sequence ID" value="GAA3047894.1"/>
    <property type="molecule type" value="Genomic_DNA"/>
</dbReference>
<keyword evidence="12" id="KW-0456">Lyase</keyword>
<evidence type="ECO:0000256" key="1">
    <source>
        <dbReference type="ARBA" id="ARBA00001933"/>
    </source>
</evidence>
<evidence type="ECO:0000256" key="8">
    <source>
        <dbReference type="ARBA" id="ARBA00022697"/>
    </source>
</evidence>
<comment type="catalytic activity">
    <reaction evidence="10 12">
        <text>O-phospho-L-homoserine + H2O = L-threonine + phosphate</text>
        <dbReference type="Rhea" id="RHEA:10840"/>
        <dbReference type="ChEBI" id="CHEBI:15377"/>
        <dbReference type="ChEBI" id="CHEBI:43474"/>
        <dbReference type="ChEBI" id="CHEBI:57590"/>
        <dbReference type="ChEBI" id="CHEBI:57926"/>
        <dbReference type="EC" id="4.2.3.1"/>
    </reaction>
</comment>
<gene>
    <name evidence="14" type="primary">thrC</name>
    <name evidence="14" type="ORF">GCM10010528_28840</name>
</gene>
<evidence type="ECO:0000256" key="5">
    <source>
        <dbReference type="ARBA" id="ARBA00013028"/>
    </source>
</evidence>
<evidence type="ECO:0000256" key="7">
    <source>
        <dbReference type="ARBA" id="ARBA00022605"/>
    </source>
</evidence>
<comment type="cofactor">
    <cofactor evidence="1 12">
        <name>pyridoxal 5'-phosphate</name>
        <dbReference type="ChEBI" id="CHEBI:597326"/>
    </cofactor>
</comment>
<evidence type="ECO:0000256" key="4">
    <source>
        <dbReference type="ARBA" id="ARBA00005517"/>
    </source>
</evidence>
<comment type="similarity">
    <text evidence="4 12">Belongs to the threonine synthase family.</text>
</comment>
<evidence type="ECO:0000256" key="12">
    <source>
        <dbReference type="PIRNR" id="PIRNR038945"/>
    </source>
</evidence>
<comment type="pathway">
    <text evidence="3 12">Amino-acid biosynthesis; L-threonine biosynthesis; L-threonine from L-aspartate: step 5/5.</text>
</comment>
<evidence type="ECO:0000313" key="14">
    <source>
        <dbReference type="EMBL" id="GAA3047894.1"/>
    </source>
</evidence>
<dbReference type="Proteomes" id="UP001501035">
    <property type="component" value="Unassembled WGS sequence"/>
</dbReference>
<feature type="domain" description="Tryptophan synthase beta chain-like PALP" evidence="13">
    <location>
        <begin position="31"/>
        <end position="326"/>
    </location>
</feature>
<reference evidence="15" key="1">
    <citation type="journal article" date="2019" name="Int. J. Syst. Evol. Microbiol.">
        <title>The Global Catalogue of Microorganisms (GCM) 10K type strain sequencing project: providing services to taxonomists for standard genome sequencing and annotation.</title>
        <authorList>
            <consortium name="The Broad Institute Genomics Platform"/>
            <consortium name="The Broad Institute Genome Sequencing Center for Infectious Disease"/>
            <person name="Wu L."/>
            <person name="Ma J."/>
        </authorList>
    </citation>
    <scope>NUCLEOTIDE SEQUENCE [LARGE SCALE GENOMIC DNA]</scope>
    <source>
        <strain evidence="15">JCM 14234</strain>
    </source>
</reference>
<dbReference type="PROSITE" id="PS00165">
    <property type="entry name" value="DEHYDRATASE_SER_THR"/>
    <property type="match status" value="1"/>
</dbReference>
<dbReference type="InterPro" id="IPR036052">
    <property type="entry name" value="TrpB-like_PALP_sf"/>
</dbReference>